<proteinExistence type="predicted"/>
<evidence type="ECO:0000313" key="2">
    <source>
        <dbReference type="EMBL" id="SNR80307.1"/>
    </source>
</evidence>
<feature type="compositionally biased region" description="Polar residues" evidence="1">
    <location>
        <begin position="90"/>
        <end position="105"/>
    </location>
</feature>
<evidence type="ECO:0000313" key="3">
    <source>
        <dbReference type="Proteomes" id="UP000198412"/>
    </source>
</evidence>
<organism evidence="2 3">
    <name type="scientific">Lutibacter flavus</name>
    <dbReference type="NCBI Taxonomy" id="691689"/>
    <lineage>
        <taxon>Bacteria</taxon>
        <taxon>Pseudomonadati</taxon>
        <taxon>Bacteroidota</taxon>
        <taxon>Flavobacteriia</taxon>
        <taxon>Flavobacteriales</taxon>
        <taxon>Flavobacteriaceae</taxon>
        <taxon>Lutibacter</taxon>
    </lineage>
</organism>
<feature type="compositionally biased region" description="Basic residues" evidence="1">
    <location>
        <begin position="79"/>
        <end position="89"/>
    </location>
</feature>
<sequence length="129" mass="14456">MKTKLFFIATFLISTITFSQTSKKGYDYYKASSDTRMNKGELIDAMAKDGNISKRVSRTGRNPQTGKEIKSASANKDLHLRKRPGRIKTKNNNVKQENGPTTGQNLRKRPGATKATDYNSSRSNKNSNH</sequence>
<dbReference type="AlphaFoldDB" id="A0A238ZAE6"/>
<keyword evidence="3" id="KW-1185">Reference proteome</keyword>
<gene>
    <name evidence="2" type="ORF">SAMN04488111_3184</name>
</gene>
<protein>
    <submittedName>
        <fullName evidence="2">Uncharacterized protein</fullName>
    </submittedName>
</protein>
<feature type="region of interest" description="Disordered" evidence="1">
    <location>
        <begin position="45"/>
        <end position="129"/>
    </location>
</feature>
<reference evidence="3" key="1">
    <citation type="submission" date="2017-06" db="EMBL/GenBank/DDBJ databases">
        <authorList>
            <person name="Varghese N."/>
            <person name="Submissions S."/>
        </authorList>
    </citation>
    <scope>NUCLEOTIDE SEQUENCE [LARGE SCALE GENOMIC DNA]</scope>
    <source>
        <strain evidence="3">DSM 27993</strain>
    </source>
</reference>
<dbReference type="Proteomes" id="UP000198412">
    <property type="component" value="Unassembled WGS sequence"/>
</dbReference>
<dbReference type="EMBL" id="FZNX01000006">
    <property type="protein sequence ID" value="SNR80307.1"/>
    <property type="molecule type" value="Genomic_DNA"/>
</dbReference>
<evidence type="ECO:0000256" key="1">
    <source>
        <dbReference type="SAM" id="MobiDB-lite"/>
    </source>
</evidence>
<accession>A0A238ZAE6</accession>
<dbReference type="OrthoDB" id="9799835at2"/>
<name>A0A238ZAE6_9FLAO</name>
<feature type="compositionally biased region" description="Polar residues" evidence="1">
    <location>
        <begin position="116"/>
        <end position="129"/>
    </location>
</feature>
<dbReference type="RefSeq" id="WP_089379440.1">
    <property type="nucleotide sequence ID" value="NZ_FZNX01000006.1"/>
</dbReference>